<reference evidence="1 2" key="1">
    <citation type="submission" date="2018-11" db="EMBL/GenBank/DDBJ databases">
        <title>Genome sequence of Apiotrichum porosum DSM 27194.</title>
        <authorList>
            <person name="Aliyu H."/>
            <person name="Gorte O."/>
            <person name="Ochsenreither K."/>
        </authorList>
    </citation>
    <scope>NUCLEOTIDE SEQUENCE [LARGE SCALE GENOMIC DNA]</scope>
    <source>
        <strain evidence="1 2">DSM 27194</strain>
    </source>
</reference>
<keyword evidence="2" id="KW-1185">Reference proteome</keyword>
<dbReference type="AlphaFoldDB" id="A0A427XEM1"/>
<evidence type="ECO:0000313" key="1">
    <source>
        <dbReference type="EMBL" id="RSH77305.1"/>
    </source>
</evidence>
<dbReference type="InterPro" id="IPR008775">
    <property type="entry name" value="Phytyl_CoA_dOase-like"/>
</dbReference>
<dbReference type="PANTHER" id="PTHR31630:SF6">
    <property type="entry name" value="PHYTANOYL-COA DIOXYGENASE-RELATED"/>
    <property type="match status" value="1"/>
</dbReference>
<dbReference type="Pfam" id="PF05721">
    <property type="entry name" value="PhyH"/>
    <property type="match status" value="1"/>
</dbReference>
<name>A0A427XEM1_9TREE</name>
<dbReference type="EMBL" id="RSCE01000017">
    <property type="protein sequence ID" value="RSH77305.1"/>
    <property type="molecule type" value="Genomic_DNA"/>
</dbReference>
<dbReference type="SUPFAM" id="SSF51197">
    <property type="entry name" value="Clavaminate synthase-like"/>
    <property type="match status" value="1"/>
</dbReference>
<evidence type="ECO:0008006" key="3">
    <source>
        <dbReference type="Google" id="ProtNLM"/>
    </source>
</evidence>
<dbReference type="GeneID" id="39588158"/>
<gene>
    <name evidence="1" type="ORF">EHS24_003615</name>
</gene>
<sequence>MPDGITSVPTPEPVFPPFEYSKLLDKANFGDWRDELVTSGYTVIKGAVPRERALEARNQAFQWLEDFPLGFKREDPSTYKNEHLPNHHKGGMIHGYGIGHEQWVWNLRTEQGVIDAFAKLWGTDELIVSFDSAAVMLPNRTDVVDAGRWEHIDQSPSRRGLYCVQGILNLNECGPDEGGLMILKGSAALMEEFFDHFGRGETRTWGPVDFYSFMDHQHQWFFDRGCEWVKVCCEPGDLILWDSRAMHYNVRPTGKRDRTCAYICMAPAKLLSDEDRAARKLAFEEYRGTTHVPFAALHVRPHVPGIRVDTGLPDPNDTGIPREPRAASDTVLKLAGIKAY</sequence>
<proteinExistence type="predicted"/>
<dbReference type="Proteomes" id="UP000279236">
    <property type="component" value="Unassembled WGS sequence"/>
</dbReference>
<evidence type="ECO:0000313" key="2">
    <source>
        <dbReference type="Proteomes" id="UP000279236"/>
    </source>
</evidence>
<accession>A0A427XEM1</accession>
<protein>
    <recommendedName>
        <fullName evidence="3">Phytanoyl-CoA dioxygenase</fullName>
    </recommendedName>
</protein>
<comment type="caution">
    <text evidence="1">The sequence shown here is derived from an EMBL/GenBank/DDBJ whole genome shotgun (WGS) entry which is preliminary data.</text>
</comment>
<organism evidence="1 2">
    <name type="scientific">Apiotrichum porosum</name>
    <dbReference type="NCBI Taxonomy" id="105984"/>
    <lineage>
        <taxon>Eukaryota</taxon>
        <taxon>Fungi</taxon>
        <taxon>Dikarya</taxon>
        <taxon>Basidiomycota</taxon>
        <taxon>Agaricomycotina</taxon>
        <taxon>Tremellomycetes</taxon>
        <taxon>Trichosporonales</taxon>
        <taxon>Trichosporonaceae</taxon>
        <taxon>Apiotrichum</taxon>
    </lineage>
</organism>
<dbReference type="Gene3D" id="2.60.120.620">
    <property type="entry name" value="q2cbj1_9rhob like domain"/>
    <property type="match status" value="1"/>
</dbReference>
<dbReference type="RefSeq" id="XP_028472452.1">
    <property type="nucleotide sequence ID" value="XM_028619278.1"/>
</dbReference>
<dbReference type="PANTHER" id="PTHR31630">
    <property type="entry name" value="PHYTANOYL-COA DIOXYGENASE-RELATED-RELATED"/>
    <property type="match status" value="1"/>
</dbReference>
<dbReference type="OrthoDB" id="445007at2759"/>